<dbReference type="Proteomes" id="UP001177003">
    <property type="component" value="Chromosome 6"/>
</dbReference>
<gene>
    <name evidence="2" type="ORF">LSALG_LOCUS29979</name>
</gene>
<evidence type="ECO:0000313" key="2">
    <source>
        <dbReference type="EMBL" id="CAI9290803.1"/>
    </source>
</evidence>
<evidence type="ECO:0008006" key="4">
    <source>
        <dbReference type="Google" id="ProtNLM"/>
    </source>
</evidence>
<feature type="compositionally biased region" description="Acidic residues" evidence="1">
    <location>
        <begin position="18"/>
        <end position="29"/>
    </location>
</feature>
<dbReference type="InterPro" id="IPR012479">
    <property type="entry name" value="SAP30BP"/>
</dbReference>
<protein>
    <recommendedName>
        <fullName evidence="4">SAP30-binding protein</fullName>
    </recommendedName>
</protein>
<dbReference type="GO" id="GO:0005634">
    <property type="term" value="C:nucleus"/>
    <property type="evidence" value="ECO:0007669"/>
    <property type="project" value="TreeGrafter"/>
</dbReference>
<dbReference type="PANTHER" id="PTHR13464:SF0">
    <property type="entry name" value="SAP30-BINDING PROTEIN"/>
    <property type="match status" value="1"/>
</dbReference>
<evidence type="ECO:0000256" key="1">
    <source>
        <dbReference type="SAM" id="MobiDB-lite"/>
    </source>
</evidence>
<accession>A0AA36ECC8</accession>
<organism evidence="2 3">
    <name type="scientific">Lactuca saligna</name>
    <name type="common">Willowleaf lettuce</name>
    <dbReference type="NCBI Taxonomy" id="75948"/>
    <lineage>
        <taxon>Eukaryota</taxon>
        <taxon>Viridiplantae</taxon>
        <taxon>Streptophyta</taxon>
        <taxon>Embryophyta</taxon>
        <taxon>Tracheophyta</taxon>
        <taxon>Spermatophyta</taxon>
        <taxon>Magnoliopsida</taxon>
        <taxon>eudicotyledons</taxon>
        <taxon>Gunneridae</taxon>
        <taxon>Pentapetalae</taxon>
        <taxon>asterids</taxon>
        <taxon>campanulids</taxon>
        <taxon>Asterales</taxon>
        <taxon>Asteraceae</taxon>
        <taxon>Cichorioideae</taxon>
        <taxon>Cichorieae</taxon>
        <taxon>Lactucinae</taxon>
        <taxon>Lactuca</taxon>
    </lineage>
</organism>
<dbReference type="EMBL" id="OX465082">
    <property type="protein sequence ID" value="CAI9290803.1"/>
    <property type="molecule type" value="Genomic_DNA"/>
</dbReference>
<dbReference type="AlphaFoldDB" id="A0AA36ECC8"/>
<feature type="region of interest" description="Disordered" evidence="1">
    <location>
        <begin position="1"/>
        <end position="44"/>
    </location>
</feature>
<dbReference type="PANTHER" id="PTHR13464">
    <property type="entry name" value="TRANSCRIPTIONAL REGULATOR PROTEIN HCNGP"/>
    <property type="match status" value="1"/>
</dbReference>
<name>A0AA36ECC8_LACSI</name>
<reference evidence="2" key="1">
    <citation type="submission" date="2023-04" db="EMBL/GenBank/DDBJ databases">
        <authorList>
            <person name="Vijverberg K."/>
            <person name="Xiong W."/>
            <person name="Schranz E."/>
        </authorList>
    </citation>
    <scope>NUCLEOTIDE SEQUENCE</scope>
</reference>
<dbReference type="Pfam" id="PF07818">
    <property type="entry name" value="HCNGP"/>
    <property type="match status" value="1"/>
</dbReference>
<keyword evidence="3" id="KW-1185">Reference proteome</keyword>
<feature type="compositionally biased region" description="Polar residues" evidence="1">
    <location>
        <begin position="33"/>
        <end position="44"/>
    </location>
</feature>
<sequence length="211" mass="23777">MAPEKKESEGISLLSIYGDEDDDIEEDVERDNGSNTNDDSETLNNTNIIKGAVVNLDSGNDNTTPDSIGNLTHPSPAVQQAIIDKLQEKFIKFLLIKKKTGRSFNSELRNRKDFRNPDFLTHAVTYHNIDEIGSCLSKDVFNVHGCDKSDFYDEIDADFDLKREAKRKDEEKKKIQKIDFLFRGGGSNPVSVAVDMATCEGRLNKKSKWDN</sequence>
<evidence type="ECO:0000313" key="3">
    <source>
        <dbReference type="Proteomes" id="UP001177003"/>
    </source>
</evidence>
<proteinExistence type="predicted"/>
<dbReference type="GO" id="GO:0006355">
    <property type="term" value="P:regulation of DNA-templated transcription"/>
    <property type="evidence" value="ECO:0007669"/>
    <property type="project" value="InterPro"/>
</dbReference>